<dbReference type="PANTHER" id="PTHR43669">
    <property type="entry name" value="5-KETO-D-GLUCONATE 5-REDUCTASE"/>
    <property type="match status" value="1"/>
</dbReference>
<reference evidence="7" key="1">
    <citation type="submission" date="2019-12" db="EMBL/GenBank/DDBJ databases">
        <title>Complete genome of Terracaulis silvestris 0127_4.</title>
        <authorList>
            <person name="Vieira S."/>
            <person name="Riedel T."/>
            <person name="Sproer C."/>
            <person name="Pascual J."/>
            <person name="Boedeker C."/>
            <person name="Overmann J."/>
        </authorList>
    </citation>
    <scope>NUCLEOTIDE SEQUENCE [LARGE SCALE GENOMIC DNA]</scope>
    <source>
        <strain evidence="7">0127_4</strain>
    </source>
</reference>
<dbReference type="InterPro" id="IPR013454">
    <property type="entry name" value="Bifunc_RhaD/ADH"/>
</dbReference>
<sequence>MSDTARCRGGIAFAVPTSRWSDEKAASLSAADLLLYRSNLLGSDLTVTNFGGGNTSAKLTNTDPLTGANARVLWVKGSGGDIGSMKRDGFATLYLDKLVQLEGLYRGFHLEDEMVALLPHCTFNLNTRAASIDTPLHALLPFEHVDHVHPDAVIALAASSGGEQSTEEIYEGQVGWLAWRRPGFQLGVDLRDYVRYHPHLRGVMLAGHGIICWGDSAKTCYENTIDLIARAATYLNAKLAKAPAFGGEVVTALGPAEREAAAIKLMPRLRGLMAGARGRIGHFSDDAETLEFVGSKEFQRLAAVGTSCPDHFLRTKIAPLALDPAKADSEGYLNEALEAYRCNYRAYYDRNAKPGDPAMRDPNPVVILLPGVGRFTFAGDKTTARLAGEFYANAINVMRGAEATGVYVGLPESEAYAIEYWTLEEAKLQRMPKPKPLAGKAALVTGAAGGIGAATATRLLDEGACVTLVDRDATALEAMHAALVQQFGKDVVASAVCDVTDELQVQAAFDVAVRAFGGLDIMVANAGLASSAPIEETSVALWKQNYDVLAQGYFLSARAAFPLMRRNRGSIIFIGSKNALAATPNASAYASAKAAAVHLARCLALEGAEAGIRVNVVNPDAVIRGSRIWDGEWRQQRAAAYGVDSGEELEEHYRKRSMLKLNVLPEDIAEAVLFFAGDASAKSTGNVINVDAGNAQAFVR</sequence>
<dbReference type="FunFam" id="3.40.50.720:FF:000084">
    <property type="entry name" value="Short-chain dehydrogenase reductase"/>
    <property type="match status" value="1"/>
</dbReference>
<dbReference type="PRINTS" id="PR00081">
    <property type="entry name" value="GDHRDH"/>
</dbReference>
<proteinExistence type="inferred from homology"/>
<comment type="similarity">
    <text evidence="1">Belongs to the short-chain dehydrogenases/reductases (SDR) family.</text>
</comment>
<evidence type="ECO:0000256" key="2">
    <source>
        <dbReference type="ARBA" id="ARBA00023002"/>
    </source>
</evidence>
<evidence type="ECO:0000256" key="4">
    <source>
        <dbReference type="ARBA" id="ARBA00069939"/>
    </source>
</evidence>
<dbReference type="PANTHER" id="PTHR43669:SF8">
    <property type="entry name" value="SHORT-CHAIN TYPE DEHYDROGENASE_REDUCTASE-RELATED"/>
    <property type="match status" value="1"/>
</dbReference>
<dbReference type="GO" id="GO:0047838">
    <property type="term" value="F:D-xylose 1-dehydrogenase (NAD+) activity"/>
    <property type="evidence" value="ECO:0007669"/>
    <property type="project" value="UniProtKB-EC"/>
</dbReference>
<dbReference type="InterPro" id="IPR001303">
    <property type="entry name" value="Aldolase_II/adducin_N"/>
</dbReference>
<dbReference type="AlphaFoldDB" id="A0A6I6MQ51"/>
<dbReference type="NCBIfam" id="NF006189">
    <property type="entry name" value="PRK08324.1-3"/>
    <property type="match status" value="1"/>
</dbReference>
<dbReference type="Proteomes" id="UP000431269">
    <property type="component" value="Chromosome"/>
</dbReference>
<organism evidence="6 7">
    <name type="scientific">Terricaulis silvestris</name>
    <dbReference type="NCBI Taxonomy" id="2686094"/>
    <lineage>
        <taxon>Bacteria</taxon>
        <taxon>Pseudomonadati</taxon>
        <taxon>Pseudomonadota</taxon>
        <taxon>Alphaproteobacteria</taxon>
        <taxon>Caulobacterales</taxon>
        <taxon>Caulobacteraceae</taxon>
        <taxon>Terricaulis</taxon>
    </lineage>
</organism>
<dbReference type="Pfam" id="PF13561">
    <property type="entry name" value="adh_short_C2"/>
    <property type="match status" value="1"/>
</dbReference>
<dbReference type="EMBL" id="CP047045">
    <property type="protein sequence ID" value="QGZ94917.1"/>
    <property type="molecule type" value="Genomic_DNA"/>
</dbReference>
<evidence type="ECO:0000259" key="5">
    <source>
        <dbReference type="SMART" id="SM01007"/>
    </source>
</evidence>
<dbReference type="PROSITE" id="PS00061">
    <property type="entry name" value="ADH_SHORT"/>
    <property type="match status" value="1"/>
</dbReference>
<evidence type="ECO:0000313" key="7">
    <source>
        <dbReference type="Proteomes" id="UP000431269"/>
    </source>
</evidence>
<keyword evidence="2 6" id="KW-0560">Oxidoreductase</keyword>
<evidence type="ECO:0000313" key="6">
    <source>
        <dbReference type="EMBL" id="QGZ94917.1"/>
    </source>
</evidence>
<dbReference type="RefSeq" id="WP_158765817.1">
    <property type="nucleotide sequence ID" value="NZ_CP047045.1"/>
</dbReference>
<feature type="domain" description="Class II aldolase/adducin N-terminal" evidence="5">
    <location>
        <begin position="33"/>
        <end position="235"/>
    </location>
</feature>
<dbReference type="Gene3D" id="3.40.50.720">
    <property type="entry name" value="NAD(P)-binding Rossmann-like Domain"/>
    <property type="match status" value="1"/>
</dbReference>
<evidence type="ECO:0000256" key="3">
    <source>
        <dbReference type="ARBA" id="ARBA00066641"/>
    </source>
</evidence>
<dbReference type="SUPFAM" id="SSF53639">
    <property type="entry name" value="AraD/HMP-PK domain-like"/>
    <property type="match status" value="1"/>
</dbReference>
<dbReference type="InterPro" id="IPR020904">
    <property type="entry name" value="Sc_DH/Rdtase_CS"/>
</dbReference>
<protein>
    <recommendedName>
        <fullName evidence="4">D-xylose 1-dehydrogenase</fullName>
        <ecNumber evidence="3">1.1.1.175</ecNumber>
    </recommendedName>
</protein>
<accession>A0A6I6MQ51</accession>
<dbReference type="NCBIfam" id="TIGR02632">
    <property type="entry name" value="RhaD_aldol-ADH"/>
    <property type="match status" value="1"/>
</dbReference>
<keyword evidence="7" id="KW-1185">Reference proteome</keyword>
<dbReference type="SMART" id="SM01007">
    <property type="entry name" value="Aldolase_II"/>
    <property type="match status" value="1"/>
</dbReference>
<name>A0A6I6MQ51_9CAUL</name>
<gene>
    <name evidence="6" type="primary">xecE_1</name>
    <name evidence="6" type="ORF">DSM104635_01752</name>
</gene>
<dbReference type="InterPro" id="IPR036409">
    <property type="entry name" value="Aldolase_II/adducin_N_sf"/>
</dbReference>
<dbReference type="InterPro" id="IPR002347">
    <property type="entry name" value="SDR_fam"/>
</dbReference>
<evidence type="ECO:0000256" key="1">
    <source>
        <dbReference type="ARBA" id="ARBA00006484"/>
    </source>
</evidence>
<dbReference type="KEGG" id="tsv:DSM104635_01752"/>
<dbReference type="InterPro" id="IPR036291">
    <property type="entry name" value="NAD(P)-bd_dom_sf"/>
</dbReference>
<dbReference type="SUPFAM" id="SSF51735">
    <property type="entry name" value="NAD(P)-binding Rossmann-fold domains"/>
    <property type="match status" value="1"/>
</dbReference>
<dbReference type="EC" id="1.1.1.175" evidence="3"/>
<dbReference type="Pfam" id="PF00596">
    <property type="entry name" value="Aldolase_II"/>
    <property type="match status" value="1"/>
</dbReference>
<dbReference type="Gene3D" id="3.40.225.10">
    <property type="entry name" value="Class II aldolase/adducin N-terminal domain"/>
    <property type="match status" value="1"/>
</dbReference>
<dbReference type="PRINTS" id="PR00080">
    <property type="entry name" value="SDRFAMILY"/>
</dbReference>